<evidence type="ECO:0000256" key="11">
    <source>
        <dbReference type="ARBA" id="ARBA00022525"/>
    </source>
</evidence>
<dbReference type="InterPro" id="IPR050912">
    <property type="entry name" value="LOX-like_protein"/>
</dbReference>
<keyword evidence="15" id="KW-0677">Repeat</keyword>
<feature type="compositionally biased region" description="Basic and acidic residues" evidence="32">
    <location>
        <begin position="1"/>
        <end position="10"/>
    </location>
</feature>
<dbReference type="NCBIfam" id="TIGR00555">
    <property type="entry name" value="panK_eukar"/>
    <property type="match status" value="1"/>
</dbReference>
<keyword evidence="22" id="KW-0186">Copper</keyword>
<feature type="compositionally biased region" description="Polar residues" evidence="32">
    <location>
        <begin position="40"/>
        <end position="78"/>
    </location>
</feature>
<keyword evidence="16" id="KW-0547">Nucleotide-binding</keyword>
<dbReference type="EC" id="2.7.1.33" evidence="8"/>
<evidence type="ECO:0000256" key="16">
    <source>
        <dbReference type="ARBA" id="ARBA00022741"/>
    </source>
</evidence>
<accession>A0A4U5VGP6</accession>
<evidence type="ECO:0000313" key="34">
    <source>
        <dbReference type="EMBL" id="TKS87246.1"/>
    </source>
</evidence>
<evidence type="ECO:0000256" key="30">
    <source>
        <dbReference type="ARBA" id="ARBA00075240"/>
    </source>
</evidence>
<dbReference type="GO" id="GO:0004594">
    <property type="term" value="F:pantothenate kinase activity"/>
    <property type="evidence" value="ECO:0007669"/>
    <property type="project" value="UniProtKB-EC"/>
</dbReference>
<dbReference type="EC" id="1.4.3.13" evidence="25"/>
<evidence type="ECO:0000256" key="7">
    <source>
        <dbReference type="ARBA" id="ARBA00011738"/>
    </source>
</evidence>
<feature type="compositionally biased region" description="Polar residues" evidence="32">
    <location>
        <begin position="251"/>
        <end position="293"/>
    </location>
</feature>
<keyword evidence="9" id="KW-0886">LTQ</keyword>
<keyword evidence="11" id="KW-0964">Secreted</keyword>
<feature type="compositionally biased region" description="Polar residues" evidence="32">
    <location>
        <begin position="15"/>
        <end position="31"/>
    </location>
</feature>
<evidence type="ECO:0000256" key="21">
    <source>
        <dbReference type="ARBA" id="ARBA00023002"/>
    </source>
</evidence>
<feature type="region of interest" description="Disordered" evidence="32">
    <location>
        <begin position="681"/>
        <end position="700"/>
    </location>
</feature>
<comment type="similarity">
    <text evidence="6">Belongs to the lysyl oxidase family.</text>
</comment>
<dbReference type="SMART" id="SM00202">
    <property type="entry name" value="SR"/>
    <property type="match status" value="4"/>
</dbReference>
<dbReference type="InterPro" id="IPR004567">
    <property type="entry name" value="Type_II_PanK"/>
</dbReference>
<evidence type="ECO:0000256" key="3">
    <source>
        <dbReference type="ARBA" id="ARBA00004239"/>
    </source>
</evidence>
<evidence type="ECO:0000256" key="26">
    <source>
        <dbReference type="ARBA" id="ARBA00047861"/>
    </source>
</evidence>
<evidence type="ECO:0000256" key="15">
    <source>
        <dbReference type="ARBA" id="ARBA00022737"/>
    </source>
</evidence>
<keyword evidence="20" id="KW-0173">Coenzyme A biosynthesis</keyword>
<evidence type="ECO:0000256" key="14">
    <source>
        <dbReference type="ARBA" id="ARBA00022729"/>
    </source>
</evidence>
<feature type="disulfide bond" evidence="31">
    <location>
        <begin position="746"/>
        <end position="810"/>
    </location>
</feature>
<feature type="domain" description="SRCR" evidence="33">
    <location>
        <begin position="720"/>
        <end position="821"/>
    </location>
</feature>
<dbReference type="Gene3D" id="3.30.420.510">
    <property type="match status" value="1"/>
</dbReference>
<keyword evidence="21" id="KW-0560">Oxidoreductase</keyword>
<keyword evidence="13" id="KW-0479">Metal-binding</keyword>
<evidence type="ECO:0000256" key="24">
    <source>
        <dbReference type="ARBA" id="ARBA00023180"/>
    </source>
</evidence>
<dbReference type="InterPro" id="IPR001695">
    <property type="entry name" value="Lysyl_oxidase"/>
</dbReference>
<dbReference type="FunFam" id="3.30.420.40:FF:000025">
    <property type="entry name" value="pantothenate kinase 2, mitochondrial"/>
    <property type="match status" value="1"/>
</dbReference>
<comment type="caution">
    <text evidence="31">Lacks conserved residue(s) required for the propagation of feature annotation.</text>
</comment>
<dbReference type="GO" id="GO:0005524">
    <property type="term" value="F:ATP binding"/>
    <property type="evidence" value="ECO:0007669"/>
    <property type="project" value="UniProtKB-KW"/>
</dbReference>
<dbReference type="Proteomes" id="UP000298787">
    <property type="component" value="Chromosome 18"/>
</dbReference>
<evidence type="ECO:0000256" key="18">
    <source>
        <dbReference type="ARBA" id="ARBA00022777"/>
    </source>
</evidence>
<dbReference type="GO" id="GO:0005615">
    <property type="term" value="C:extracellular space"/>
    <property type="evidence" value="ECO:0007669"/>
    <property type="project" value="TreeGrafter"/>
</dbReference>
<evidence type="ECO:0000256" key="1">
    <source>
        <dbReference type="ARBA" id="ARBA00001206"/>
    </source>
</evidence>
<name>A0A4U5VGP6_COLLU</name>
<dbReference type="Pfam" id="PF03630">
    <property type="entry name" value="Fumble"/>
    <property type="match status" value="1"/>
</dbReference>
<feature type="compositionally biased region" description="Low complexity" evidence="32">
    <location>
        <begin position="681"/>
        <end position="695"/>
    </location>
</feature>
<dbReference type="PROSITE" id="PS00420">
    <property type="entry name" value="SRCR_1"/>
    <property type="match status" value="2"/>
</dbReference>
<reference evidence="34 35" key="1">
    <citation type="submission" date="2019-01" db="EMBL/GenBank/DDBJ databases">
        <title>Genome Assembly of Collichthys lucidus.</title>
        <authorList>
            <person name="Cai M."/>
            <person name="Xiao S."/>
        </authorList>
    </citation>
    <scope>NUCLEOTIDE SEQUENCE [LARGE SCALE GENOMIC DNA]</scope>
    <source>
        <strain evidence="34">JT15FE1705JMU</strain>
        <tissue evidence="34">Muscle</tissue>
    </source>
</reference>
<dbReference type="GO" id="GO:0016020">
    <property type="term" value="C:membrane"/>
    <property type="evidence" value="ECO:0007669"/>
    <property type="project" value="InterPro"/>
</dbReference>
<proteinExistence type="inferred from homology"/>
<dbReference type="EMBL" id="CM014095">
    <property type="protein sequence ID" value="TKS87246.1"/>
    <property type="molecule type" value="Genomic_DNA"/>
</dbReference>
<dbReference type="STRING" id="240159.A0A4U5VGP6"/>
<evidence type="ECO:0000256" key="25">
    <source>
        <dbReference type="ARBA" id="ARBA00038869"/>
    </source>
</evidence>
<feature type="compositionally biased region" description="Polar residues" evidence="32">
    <location>
        <begin position="102"/>
        <end position="114"/>
    </location>
</feature>
<feature type="domain" description="SRCR" evidence="33">
    <location>
        <begin position="999"/>
        <end position="1123"/>
    </location>
</feature>
<keyword evidence="10" id="KW-0963">Cytoplasm</keyword>
<sequence>MAFNGRQRDDDSSEDGTPTKQPRPGNETNASAGRAASDRPTANSTPRQRIDSLTATPSAHTVSSHRQLTPSAHTNTVSSHRHRQLTPSAHTVTVSSHRHRQLTPTPSAHTNTVSSHRHRQLTPSAHTDTVSSHQHRQLTPTPSAHTVSSHRQLTPTPSAHSNTVSSHRQLTPTPSAHTVSSHRQLTPSAHTNTVSSHRHRQLTPSAHTVSSHRHRQLTPTPSAHTVSSHQHRQLTPTPSAHTVSSHRHRQLTPSPSAHTDTVSSHRQLTPTPSAHSNTVSSHRQLTPSAHTVTVSSHRHPFPWFGMDIGGTLVKLVYFEPKDITAEEEQEEVENLKSIRRYLTSNTAYGKTGIRDVHLELKDLTMCGRTGNLHFIRFPTHDLPAFLQMGRNKHFSSLHTTLCATGGGAYKFESDFRTMADLQLHKLDELDCLIRGVVHINSVVSGGLSECYYFENPTDPDRCVQRPYTLENPYPLLLVNIGSGVNFLAVYSESEYKRVSGTSLGGGTFLGLCCLLTGCSTFEEALEMASRGESARVDKLVRDIYGGDYERFGLPGWAVASRRRESVSKEDLARATLVTITNNIGSITKLCALNENIERVVFVGNFLRVNTLSMKQLAYAMDYWSKGQLKALFLQHEVELVELQDQSETADTLTDSDWTSVPQTGPVFDGGRVRTLNSSSRPRWFRSRSSGPAGADPGPPLHWNRCNLHTRTEPQTERLKVRLAGYPRKHNEGRVELFYRGEWGTICDDDFSISNANVLCRQLGFVSATGWTHSAKYGKGQGKIWLDNVQCNGGEKSVEVCKSRGWGNSDCTHDEDAGVVCKDERIPGFVDSNVIEAQVDENRIEVVRLRPVVATARKKMPVTEGVVEVKYKDGWAQICDLGWTIKNTRVVCGMLGFPHEKKVNKNFYKPASKAKANSKSKPSSAAKRLYLERQKNFFHLRSVACTGTEVHLAACTLEFSKPNATSTCAGGTAAVVSCMPGPMFMQSSGSKKKLKISNNVRLKGGSRLGEGRVEVLKDTEWGTVCDDRWNLQSASVVCRELGYGSAKEALTGARMGQDPDHGRTDPYEGRLEVLSTDSNGTQSWGLICGETWTTKEAMVACRQLGLGYANRACKSLLQIRIVGGRSTYEGRVEVQVGSKWGTVCSSGWTTREAMVVCRQLGLGYSMHAINETWYWDSSNVTEMVMSGVKCTGSEMSLVTASTTKPSAARSLRQSFAAESSAQTQTVYIEDRPLHMLYCAAEEDCLSKSAAQANWPYGHRRLLRFSSQIHNIGRADFKPKAGRHSRFQTVRCANFGDQGVTVGWLDLYRHDIDCQWIDITDVKPGNYIMQVCDQSKPRGCKSDFTNNAMKCNCKYDGHRIWLHNCHIGKKPRPEAADVSVRLRLRL</sequence>
<evidence type="ECO:0000256" key="17">
    <source>
        <dbReference type="ARBA" id="ARBA00022772"/>
    </source>
</evidence>
<dbReference type="GO" id="GO:0015937">
    <property type="term" value="P:coenzyme A biosynthetic process"/>
    <property type="evidence" value="ECO:0007669"/>
    <property type="project" value="UniProtKB-KW"/>
</dbReference>
<feature type="region of interest" description="Disordered" evidence="32">
    <location>
        <begin position="1"/>
        <end position="293"/>
    </location>
</feature>
<dbReference type="PRINTS" id="PR00258">
    <property type="entry name" value="SPERACTRCPTR"/>
</dbReference>
<dbReference type="SUPFAM" id="SSF53067">
    <property type="entry name" value="Actin-like ATPase domain"/>
    <property type="match status" value="2"/>
</dbReference>
<organism evidence="34 35">
    <name type="scientific">Collichthys lucidus</name>
    <name type="common">Big head croaker</name>
    <name type="synonym">Sciaena lucida</name>
    <dbReference type="NCBI Taxonomy" id="240159"/>
    <lineage>
        <taxon>Eukaryota</taxon>
        <taxon>Metazoa</taxon>
        <taxon>Chordata</taxon>
        <taxon>Craniata</taxon>
        <taxon>Vertebrata</taxon>
        <taxon>Euteleostomi</taxon>
        <taxon>Actinopterygii</taxon>
        <taxon>Neopterygii</taxon>
        <taxon>Teleostei</taxon>
        <taxon>Neoteleostei</taxon>
        <taxon>Acanthomorphata</taxon>
        <taxon>Eupercaria</taxon>
        <taxon>Sciaenidae</taxon>
        <taxon>Collichthys</taxon>
    </lineage>
</organism>
<dbReference type="Pfam" id="PF00530">
    <property type="entry name" value="SRCR"/>
    <property type="match status" value="5"/>
</dbReference>
<comment type="pathway">
    <text evidence="5">Cofactor biosynthesis; coenzyme A biosynthesis; CoA from (R)-pantothenate: step 1/5.</text>
</comment>
<dbReference type="InterPro" id="IPR043129">
    <property type="entry name" value="ATPase_NBD"/>
</dbReference>
<feature type="disulfide bond" evidence="31">
    <location>
        <begin position="790"/>
        <end position="800"/>
    </location>
</feature>
<comment type="catalytic activity">
    <reaction evidence="1">
        <text>(R)-pantothenate + ATP = (R)-4'-phosphopantothenate + ADP + H(+)</text>
        <dbReference type="Rhea" id="RHEA:16373"/>
        <dbReference type="ChEBI" id="CHEBI:10986"/>
        <dbReference type="ChEBI" id="CHEBI:15378"/>
        <dbReference type="ChEBI" id="CHEBI:29032"/>
        <dbReference type="ChEBI" id="CHEBI:30616"/>
        <dbReference type="ChEBI" id="CHEBI:456216"/>
        <dbReference type="EC" id="2.7.1.33"/>
    </reaction>
</comment>
<evidence type="ECO:0000256" key="31">
    <source>
        <dbReference type="PROSITE-ProRule" id="PRU00196"/>
    </source>
</evidence>
<comment type="function">
    <text evidence="27">Catalyzes the phosphorylation of pantothenate to generate 4'-phosphopantothenate in the first and rate-determining step of coenzyme A (CoA) synthesis.</text>
</comment>
<evidence type="ECO:0000256" key="23">
    <source>
        <dbReference type="ARBA" id="ARBA00023157"/>
    </source>
</evidence>
<dbReference type="Pfam" id="PF01186">
    <property type="entry name" value="Lysyl_oxidase"/>
    <property type="match status" value="2"/>
</dbReference>
<feature type="domain" description="SRCR" evidence="33">
    <location>
        <begin position="1118"/>
        <end position="1196"/>
    </location>
</feature>
<dbReference type="FunFam" id="3.10.250.10:FF:000008">
    <property type="entry name" value="Lysyl oxidase homolog 2"/>
    <property type="match status" value="1"/>
</dbReference>
<evidence type="ECO:0000313" key="35">
    <source>
        <dbReference type="Proteomes" id="UP000298787"/>
    </source>
</evidence>
<evidence type="ECO:0000259" key="33">
    <source>
        <dbReference type="PROSITE" id="PS50287"/>
    </source>
</evidence>
<comment type="cofactor">
    <cofactor evidence="2">
        <name>Cu cation</name>
        <dbReference type="ChEBI" id="CHEBI:23378"/>
    </cofactor>
</comment>
<dbReference type="GO" id="GO:0030199">
    <property type="term" value="P:collagen fibril organization"/>
    <property type="evidence" value="ECO:0007669"/>
    <property type="project" value="TreeGrafter"/>
</dbReference>
<comment type="catalytic activity">
    <reaction evidence="26">
        <text>L-lysyl-[protein] + O2 + H2O = (S)-2-amino-6-oxohexanoyl-[protein] + H2O2 + NH4(+)</text>
        <dbReference type="Rhea" id="RHEA:24544"/>
        <dbReference type="Rhea" id="RHEA-COMP:9752"/>
        <dbReference type="Rhea" id="RHEA-COMP:12448"/>
        <dbReference type="ChEBI" id="CHEBI:15377"/>
        <dbReference type="ChEBI" id="CHEBI:15379"/>
        <dbReference type="ChEBI" id="CHEBI:16240"/>
        <dbReference type="ChEBI" id="CHEBI:28938"/>
        <dbReference type="ChEBI" id="CHEBI:29969"/>
        <dbReference type="ChEBI" id="CHEBI:131803"/>
        <dbReference type="EC" id="1.4.3.13"/>
    </reaction>
</comment>
<dbReference type="Gene3D" id="3.10.250.10">
    <property type="entry name" value="SRCR-like domain"/>
    <property type="match status" value="5"/>
</dbReference>
<evidence type="ECO:0000256" key="12">
    <source>
        <dbReference type="ARBA" id="ARBA00022679"/>
    </source>
</evidence>
<comment type="subcellular location">
    <subcellularLocation>
        <location evidence="4">Cytoplasm</location>
    </subcellularLocation>
    <subcellularLocation>
        <location evidence="3">Secreted</location>
        <location evidence="3">Extracellular space</location>
    </subcellularLocation>
</comment>
<feature type="compositionally biased region" description="Polar residues" evidence="32">
    <location>
        <begin position="85"/>
        <end position="95"/>
    </location>
</feature>
<keyword evidence="23 31" id="KW-1015">Disulfide bond</keyword>
<dbReference type="GO" id="GO:0004720">
    <property type="term" value="F:protein-lysine 6-oxidase activity"/>
    <property type="evidence" value="ECO:0007669"/>
    <property type="project" value="UniProtKB-EC"/>
</dbReference>
<keyword evidence="18" id="KW-0418">Kinase</keyword>
<keyword evidence="24" id="KW-0325">Glycoprotein</keyword>
<feature type="compositionally biased region" description="Polar residues" evidence="32">
    <location>
        <begin position="121"/>
        <end position="195"/>
    </location>
</feature>
<evidence type="ECO:0000256" key="29">
    <source>
        <dbReference type="ARBA" id="ARBA00068273"/>
    </source>
</evidence>
<evidence type="ECO:0000256" key="8">
    <source>
        <dbReference type="ARBA" id="ARBA00012102"/>
    </source>
</evidence>
<comment type="similarity">
    <text evidence="28">Belongs to the type II pantothenate kinase family.</text>
</comment>
<evidence type="ECO:0000256" key="20">
    <source>
        <dbReference type="ARBA" id="ARBA00022993"/>
    </source>
</evidence>
<feature type="compositionally biased region" description="Polar residues" evidence="32">
    <location>
        <begin position="217"/>
        <end position="243"/>
    </location>
</feature>
<gene>
    <name evidence="34" type="ORF">D9C73_021370</name>
</gene>
<dbReference type="PANTHER" id="PTHR45817:SF2">
    <property type="entry name" value="LYSYL OXIDASE HOMOLOG 3"/>
    <property type="match status" value="1"/>
</dbReference>
<dbReference type="GO" id="GO:0005507">
    <property type="term" value="F:copper ion binding"/>
    <property type="evidence" value="ECO:0007669"/>
    <property type="project" value="InterPro"/>
</dbReference>
<evidence type="ECO:0000256" key="9">
    <source>
        <dbReference type="ARBA" id="ARBA00022477"/>
    </source>
</evidence>
<keyword evidence="14" id="KW-0732">Signal</keyword>
<dbReference type="PANTHER" id="PTHR45817">
    <property type="entry name" value="LYSYL OXIDASE-LIKE-RELATED"/>
    <property type="match status" value="1"/>
</dbReference>
<evidence type="ECO:0000256" key="22">
    <source>
        <dbReference type="ARBA" id="ARBA00023008"/>
    </source>
</evidence>
<dbReference type="Gene3D" id="3.30.420.40">
    <property type="match status" value="1"/>
</dbReference>
<protein>
    <recommendedName>
        <fullName evidence="29">Pantothenate kinase 3</fullName>
        <ecNumber evidence="25">1.4.3.13</ecNumber>
        <ecNumber evidence="8">2.7.1.33</ecNumber>
    </recommendedName>
    <alternativeName>
        <fullName evidence="30">Pantothenic acid kinase 3</fullName>
    </alternativeName>
</protein>
<dbReference type="SUPFAM" id="SSF56487">
    <property type="entry name" value="SRCR-like"/>
    <property type="match status" value="5"/>
</dbReference>
<evidence type="ECO:0000256" key="27">
    <source>
        <dbReference type="ARBA" id="ARBA00055080"/>
    </source>
</evidence>
<dbReference type="InterPro" id="IPR036772">
    <property type="entry name" value="SRCR-like_dom_sf"/>
</dbReference>
<evidence type="ECO:0000256" key="6">
    <source>
        <dbReference type="ARBA" id="ARBA00007492"/>
    </source>
</evidence>
<dbReference type="FunFam" id="3.30.420.510:FF:000001">
    <property type="entry name" value="pantothenate kinase 2, mitochondrial"/>
    <property type="match status" value="1"/>
</dbReference>
<evidence type="ECO:0000256" key="4">
    <source>
        <dbReference type="ARBA" id="ARBA00004496"/>
    </source>
</evidence>
<feature type="domain" description="SRCR" evidence="33">
    <location>
        <begin position="846"/>
        <end position="978"/>
    </location>
</feature>
<keyword evidence="19" id="KW-0067">ATP-binding</keyword>
<dbReference type="PROSITE" id="PS50287">
    <property type="entry name" value="SRCR_2"/>
    <property type="match status" value="4"/>
</dbReference>
<keyword evidence="17" id="KW-0801">TPQ</keyword>
<keyword evidence="12" id="KW-0808">Transferase</keyword>
<keyword evidence="35" id="KW-1185">Reference proteome</keyword>
<evidence type="ECO:0000256" key="2">
    <source>
        <dbReference type="ARBA" id="ARBA00001935"/>
    </source>
</evidence>
<dbReference type="GO" id="GO:0005737">
    <property type="term" value="C:cytoplasm"/>
    <property type="evidence" value="ECO:0007669"/>
    <property type="project" value="UniProtKB-SubCell"/>
</dbReference>
<evidence type="ECO:0000256" key="13">
    <source>
        <dbReference type="ARBA" id="ARBA00022723"/>
    </source>
</evidence>
<feature type="disulfide bond" evidence="31">
    <location>
        <begin position="759"/>
        <end position="820"/>
    </location>
</feature>
<evidence type="ECO:0000256" key="32">
    <source>
        <dbReference type="SAM" id="MobiDB-lite"/>
    </source>
</evidence>
<evidence type="ECO:0000256" key="28">
    <source>
        <dbReference type="ARBA" id="ARBA00060870"/>
    </source>
</evidence>
<evidence type="ECO:0000256" key="5">
    <source>
        <dbReference type="ARBA" id="ARBA00005225"/>
    </source>
</evidence>
<dbReference type="FunFam" id="3.10.250.10:FF:000001">
    <property type="entry name" value="Lysyl oxidase 4 isoform X1"/>
    <property type="match status" value="1"/>
</dbReference>
<comment type="subunit">
    <text evidence="7">Homodimer.</text>
</comment>
<evidence type="ECO:0000256" key="19">
    <source>
        <dbReference type="ARBA" id="ARBA00022840"/>
    </source>
</evidence>
<evidence type="ECO:0000256" key="10">
    <source>
        <dbReference type="ARBA" id="ARBA00022490"/>
    </source>
</evidence>
<feature type="disulfide bond" evidence="31">
    <location>
        <begin position="944"/>
        <end position="954"/>
    </location>
</feature>
<dbReference type="InterPro" id="IPR001190">
    <property type="entry name" value="SRCR"/>
</dbReference>